<keyword evidence="1" id="KW-1133">Transmembrane helix</keyword>
<accession>A0A7W3LPP2</accession>
<feature type="transmembrane region" description="Helical" evidence="1">
    <location>
        <begin position="103"/>
        <end position="121"/>
    </location>
</feature>
<sequence length="139" mass="15527">MNWDIASRAFIAIVGLIGVIWQVRRTHGGTWKTIKDELEVYALLPDDSKAKKALLERAEAAIARQIAEEGELKREPVGIILATIFLLISAGMILTAFNSGGWWWISLLPASFFLLFGIAGLQQDAIPRKRDEKGRPIER</sequence>
<comment type="caution">
    <text evidence="2">The sequence shown here is derived from an EMBL/GenBank/DDBJ whole genome shotgun (WGS) entry which is preliminary data.</text>
</comment>
<keyword evidence="3" id="KW-1185">Reference proteome</keyword>
<dbReference type="EMBL" id="JACJIA010000004">
    <property type="protein sequence ID" value="MBA8951900.1"/>
    <property type="molecule type" value="Genomic_DNA"/>
</dbReference>
<proteinExistence type="predicted"/>
<feature type="transmembrane region" description="Helical" evidence="1">
    <location>
        <begin position="77"/>
        <end position="97"/>
    </location>
</feature>
<dbReference type="RefSeq" id="WP_182844209.1">
    <property type="nucleotide sequence ID" value="NZ_BAAALP010000062.1"/>
</dbReference>
<evidence type="ECO:0000313" key="2">
    <source>
        <dbReference type="EMBL" id="MBA8951900.1"/>
    </source>
</evidence>
<keyword evidence="1" id="KW-0472">Membrane</keyword>
<gene>
    <name evidence="2" type="ORF">HNR61_003540</name>
</gene>
<evidence type="ECO:0000256" key="1">
    <source>
        <dbReference type="SAM" id="Phobius"/>
    </source>
</evidence>
<keyword evidence="1" id="KW-0812">Transmembrane</keyword>
<dbReference type="AlphaFoldDB" id="A0A7W3LPP2"/>
<evidence type="ECO:0000313" key="3">
    <source>
        <dbReference type="Proteomes" id="UP000572680"/>
    </source>
</evidence>
<organism evidence="2 3">
    <name type="scientific">Actinomadura namibiensis</name>
    <dbReference type="NCBI Taxonomy" id="182080"/>
    <lineage>
        <taxon>Bacteria</taxon>
        <taxon>Bacillati</taxon>
        <taxon>Actinomycetota</taxon>
        <taxon>Actinomycetes</taxon>
        <taxon>Streptosporangiales</taxon>
        <taxon>Thermomonosporaceae</taxon>
        <taxon>Actinomadura</taxon>
    </lineage>
</organism>
<reference evidence="2 3" key="1">
    <citation type="submission" date="2020-08" db="EMBL/GenBank/DDBJ databases">
        <title>Genomic Encyclopedia of Type Strains, Phase IV (KMG-IV): sequencing the most valuable type-strain genomes for metagenomic binning, comparative biology and taxonomic classification.</title>
        <authorList>
            <person name="Goeker M."/>
        </authorList>
    </citation>
    <scope>NUCLEOTIDE SEQUENCE [LARGE SCALE GENOMIC DNA]</scope>
    <source>
        <strain evidence="2 3">DSM 44197</strain>
    </source>
</reference>
<dbReference type="Proteomes" id="UP000572680">
    <property type="component" value="Unassembled WGS sequence"/>
</dbReference>
<name>A0A7W3LPP2_ACTNM</name>
<feature type="transmembrane region" description="Helical" evidence="1">
    <location>
        <begin position="6"/>
        <end position="23"/>
    </location>
</feature>
<protein>
    <submittedName>
        <fullName evidence="2">Uncharacterized protein</fullName>
    </submittedName>
</protein>